<accession>A0A1A8TLW9</accession>
<dbReference type="Gene3D" id="2.30.30.40">
    <property type="entry name" value="SH3 Domains"/>
    <property type="match status" value="1"/>
</dbReference>
<dbReference type="NCBIfam" id="TIGR04211">
    <property type="entry name" value="SH3_and_anchor"/>
    <property type="match status" value="1"/>
</dbReference>
<evidence type="ECO:0000256" key="3">
    <source>
        <dbReference type="ARBA" id="ARBA00022729"/>
    </source>
</evidence>
<dbReference type="PROSITE" id="PS51781">
    <property type="entry name" value="SH3B"/>
    <property type="match status" value="1"/>
</dbReference>
<proteinExistence type="predicted"/>
<evidence type="ECO:0000256" key="8">
    <source>
        <dbReference type="SAM" id="SignalP"/>
    </source>
</evidence>
<dbReference type="InterPro" id="IPR016476">
    <property type="entry name" value="SH3_dom_pro"/>
</dbReference>
<evidence type="ECO:0000256" key="6">
    <source>
        <dbReference type="SAM" id="Coils"/>
    </source>
</evidence>
<evidence type="ECO:0000259" key="9">
    <source>
        <dbReference type="PROSITE" id="PS51781"/>
    </source>
</evidence>
<evidence type="ECO:0000256" key="5">
    <source>
        <dbReference type="ARBA" id="ARBA00023136"/>
    </source>
</evidence>
<sequence length="222" mass="24272">MSKKSITCLLVGLLLSGVVQATTVYVSDVQFVAIRQGQDNSSPAVERGIKSGTPLQVLEKSNGYTKVKTPSGNVGWVADYFLSDDQVTREQVIQLQEQLTKLSQSKVDLNKQYDESQQNVAALTTQVSNLEKDKKQLTQQLASMKTLTDKAKTIVEKNDNVTYQIDTLKQQLAAAKAQANNKSDSTQQKWFAIGVGTLLGGVLIGVLIPLTRRKKPSSGTWV</sequence>
<feature type="domain" description="SH3b" evidence="9">
    <location>
        <begin position="21"/>
        <end position="86"/>
    </location>
</feature>
<dbReference type="InterPro" id="IPR003646">
    <property type="entry name" value="SH3-like_bac-type"/>
</dbReference>
<comment type="subcellular location">
    <subcellularLocation>
        <location evidence="1">Membrane</location>
        <topology evidence="1">Single-pass membrane protein</topology>
    </subcellularLocation>
</comment>
<evidence type="ECO:0000256" key="2">
    <source>
        <dbReference type="ARBA" id="ARBA00022692"/>
    </source>
</evidence>
<dbReference type="Pfam" id="PF08239">
    <property type="entry name" value="SH3_3"/>
    <property type="match status" value="1"/>
</dbReference>
<feature type="transmembrane region" description="Helical" evidence="7">
    <location>
        <begin position="190"/>
        <end position="210"/>
    </location>
</feature>
<evidence type="ECO:0000313" key="11">
    <source>
        <dbReference type="Proteomes" id="UP000092544"/>
    </source>
</evidence>
<dbReference type="OrthoDB" id="9790951at2"/>
<gene>
    <name evidence="10" type="ORF">MSP8886_03135</name>
</gene>
<dbReference type="GO" id="GO:0016020">
    <property type="term" value="C:membrane"/>
    <property type="evidence" value="ECO:0007669"/>
    <property type="project" value="UniProtKB-SubCell"/>
</dbReference>
<dbReference type="SMART" id="SM00287">
    <property type="entry name" value="SH3b"/>
    <property type="match status" value="1"/>
</dbReference>
<dbReference type="AlphaFoldDB" id="A0A1A8TLW9"/>
<keyword evidence="11" id="KW-1185">Reference proteome</keyword>
<name>A0A1A8TLW9_9GAMM</name>
<organism evidence="10 11">
    <name type="scientific">Marinomonas spartinae</name>
    <dbReference type="NCBI Taxonomy" id="1792290"/>
    <lineage>
        <taxon>Bacteria</taxon>
        <taxon>Pseudomonadati</taxon>
        <taxon>Pseudomonadota</taxon>
        <taxon>Gammaproteobacteria</taxon>
        <taxon>Oceanospirillales</taxon>
        <taxon>Oceanospirillaceae</taxon>
        <taxon>Marinomonas</taxon>
    </lineage>
</organism>
<evidence type="ECO:0000256" key="4">
    <source>
        <dbReference type="ARBA" id="ARBA00022989"/>
    </source>
</evidence>
<evidence type="ECO:0000256" key="7">
    <source>
        <dbReference type="SAM" id="Phobius"/>
    </source>
</evidence>
<dbReference type="Gene3D" id="1.20.5.340">
    <property type="match status" value="1"/>
</dbReference>
<feature type="coiled-coil region" evidence="6">
    <location>
        <begin position="92"/>
        <end position="189"/>
    </location>
</feature>
<feature type="signal peptide" evidence="8">
    <location>
        <begin position="1"/>
        <end position="21"/>
    </location>
</feature>
<dbReference type="STRING" id="1792290.MSP8886_03135"/>
<evidence type="ECO:0000256" key="1">
    <source>
        <dbReference type="ARBA" id="ARBA00004167"/>
    </source>
</evidence>
<dbReference type="RefSeq" id="WP_067018076.1">
    <property type="nucleotide sequence ID" value="NZ_FLOB01000008.1"/>
</dbReference>
<reference evidence="10 11" key="1">
    <citation type="submission" date="2016-06" db="EMBL/GenBank/DDBJ databases">
        <authorList>
            <person name="Kjaerup R.B."/>
            <person name="Dalgaard T.S."/>
            <person name="Juul-Madsen H.R."/>
        </authorList>
    </citation>
    <scope>NUCLEOTIDE SEQUENCE [LARGE SCALE GENOMIC DNA]</scope>
    <source>
        <strain evidence="10 11">CECT 8886</strain>
    </source>
</reference>
<feature type="chain" id="PRO_5008379142" evidence="8">
    <location>
        <begin position="22"/>
        <end position="222"/>
    </location>
</feature>
<dbReference type="EMBL" id="FLOB01000008">
    <property type="protein sequence ID" value="SBS34672.1"/>
    <property type="molecule type" value="Genomic_DNA"/>
</dbReference>
<keyword evidence="4 7" id="KW-1133">Transmembrane helix</keyword>
<evidence type="ECO:0000313" key="10">
    <source>
        <dbReference type="EMBL" id="SBS34672.1"/>
    </source>
</evidence>
<keyword evidence="5 7" id="KW-0472">Membrane</keyword>
<dbReference type="Proteomes" id="UP000092544">
    <property type="component" value="Unassembled WGS sequence"/>
</dbReference>
<keyword evidence="2 7" id="KW-0812">Transmembrane</keyword>
<keyword evidence="3 8" id="KW-0732">Signal</keyword>
<protein>
    <submittedName>
        <fullName evidence="10">SH3 domain-containing protein</fullName>
    </submittedName>
</protein>
<keyword evidence="6" id="KW-0175">Coiled coil</keyword>